<evidence type="ECO:0000256" key="3">
    <source>
        <dbReference type="SAM" id="Phobius"/>
    </source>
</evidence>
<dbReference type="AlphaFoldDB" id="A0A2V3IVX9"/>
<feature type="region of interest" description="Disordered" evidence="2">
    <location>
        <begin position="234"/>
        <end position="254"/>
    </location>
</feature>
<organism evidence="6 7">
    <name type="scientific">Gracilariopsis chorda</name>
    <dbReference type="NCBI Taxonomy" id="448386"/>
    <lineage>
        <taxon>Eukaryota</taxon>
        <taxon>Rhodophyta</taxon>
        <taxon>Florideophyceae</taxon>
        <taxon>Rhodymeniophycidae</taxon>
        <taxon>Gracilariales</taxon>
        <taxon>Gracilariaceae</taxon>
        <taxon>Gracilariopsis</taxon>
    </lineage>
</organism>
<keyword evidence="1" id="KW-0808">Transferase</keyword>
<feature type="domain" description="Galactosyltransferase C-terminal" evidence="5">
    <location>
        <begin position="273"/>
        <end position="327"/>
    </location>
</feature>
<feature type="domain" description="Glycosyltransferase 2-like" evidence="4">
    <location>
        <begin position="136"/>
        <end position="256"/>
    </location>
</feature>
<proteinExistence type="predicted"/>
<keyword evidence="3" id="KW-1133">Transmembrane helix</keyword>
<dbReference type="Proteomes" id="UP000247409">
    <property type="component" value="Unassembled WGS sequence"/>
</dbReference>
<evidence type="ECO:0000256" key="2">
    <source>
        <dbReference type="SAM" id="MobiDB-lite"/>
    </source>
</evidence>
<dbReference type="InterPro" id="IPR029044">
    <property type="entry name" value="Nucleotide-diphossugar_trans"/>
</dbReference>
<dbReference type="Pfam" id="PF02709">
    <property type="entry name" value="Glyco_transf_7C"/>
    <property type="match status" value="1"/>
</dbReference>
<protein>
    <submittedName>
        <fullName evidence="6">Uncharacterized protein</fullName>
    </submittedName>
</protein>
<comment type="caution">
    <text evidence="6">The sequence shown here is derived from an EMBL/GenBank/DDBJ whole genome shotgun (WGS) entry which is preliminary data.</text>
</comment>
<dbReference type="Gene3D" id="3.40.50.11350">
    <property type="match status" value="1"/>
</dbReference>
<keyword evidence="7" id="KW-1185">Reference proteome</keyword>
<sequence length="767" mass="86282">MARAQVCRFYDDGTSGAALRRPIKRLPEFQTSAGLFYSAKSRRPSTSPHLLHLPRSAVLQIAFVLAALLLFFLAHSPRAVRSVAAESARINGAHVLDRLGLSALARPSNLSPTVRVNVPSNAVKEGVSLAAVCMGRHDTLKKTVPAWLAVKDVDEVILVDWSSHPPLEPVVRAIEGGEKVKIIRVEGEPSWVLSRAYNLALNATSYSHVIRTDCDYQVGPHFVTAHRQLMQQTHSSAVGDTAADGSTDPTHDGQHYYAGNYNLARNENEVHLNGAVFIRRKHFLDIGGYDERIQTYGWDDEDLYNRLGGAGLKKMNISYDHVSHVKHDNSGRAQSGVKFAAVEIDLNSLLLEKLKPWSNDLHMATNYDDSASASSNKVVVRAAAKPKALKDLVTPEEYNEAWAVALGRRLHDSYKVPWDIIASLDIQPKEMLLRRMMMRTENREKLKRAELDAAGRQNEMVDVDALPIPRVLVCHCMHGLGNRLRALGSCMSFAKESSRELIVVWEPDSHIEAKFSHMFSDKFVVLEKMPVQWPFAEVEKWDSVWTEFKFHNYMEMEGQGAVKGEIIKDLPNKHMYYKGAYIMEVENTALTNWDKDNEHLRSLTPIDAVNTLVRELEDKGLGSDNVIGLHVRNRTLSKDIKNVNFIQEYGDEATKTMDMWRHKSGVHNFMKQMDKLIKEKPSVKFFVATDTFEVIEQLEKIYGTQRILSIKRSCDERDGECVKYALADLYSLSKCKTLYGSNWSSFTEAAERLGGTKAMLAGQDFGV</sequence>
<evidence type="ECO:0000313" key="7">
    <source>
        <dbReference type="Proteomes" id="UP000247409"/>
    </source>
</evidence>
<evidence type="ECO:0000313" key="6">
    <source>
        <dbReference type="EMBL" id="PXF46235.1"/>
    </source>
</evidence>
<evidence type="ECO:0000259" key="4">
    <source>
        <dbReference type="Pfam" id="PF00535"/>
    </source>
</evidence>
<accession>A0A2V3IVX9</accession>
<feature type="transmembrane region" description="Helical" evidence="3">
    <location>
        <begin position="57"/>
        <end position="74"/>
    </location>
</feature>
<dbReference type="OrthoDB" id="2670at2759"/>
<dbReference type="GO" id="GO:0016740">
    <property type="term" value="F:transferase activity"/>
    <property type="evidence" value="ECO:0007669"/>
    <property type="project" value="UniProtKB-KW"/>
</dbReference>
<keyword evidence="3" id="KW-0812">Transmembrane</keyword>
<dbReference type="Gene3D" id="3.90.550.10">
    <property type="entry name" value="Spore Coat Polysaccharide Biosynthesis Protein SpsA, Chain A"/>
    <property type="match status" value="1"/>
</dbReference>
<keyword evidence="3" id="KW-0472">Membrane</keyword>
<dbReference type="Pfam" id="PF00535">
    <property type="entry name" value="Glycos_transf_2"/>
    <property type="match status" value="1"/>
</dbReference>
<dbReference type="Gene3D" id="3.40.50.11340">
    <property type="match status" value="1"/>
</dbReference>
<gene>
    <name evidence="6" type="ORF">BWQ96_04020</name>
</gene>
<dbReference type="SUPFAM" id="SSF53448">
    <property type="entry name" value="Nucleotide-diphospho-sugar transferases"/>
    <property type="match status" value="1"/>
</dbReference>
<dbReference type="PANTHER" id="PTHR40743:SF1">
    <property type="entry name" value="POSSIBLE GLYCOSYLTRANSFERASE"/>
    <property type="match status" value="1"/>
</dbReference>
<dbReference type="InterPro" id="IPR001173">
    <property type="entry name" value="Glyco_trans_2-like"/>
</dbReference>
<dbReference type="EMBL" id="NBIV01000042">
    <property type="protein sequence ID" value="PXF46235.1"/>
    <property type="molecule type" value="Genomic_DNA"/>
</dbReference>
<evidence type="ECO:0000259" key="5">
    <source>
        <dbReference type="Pfam" id="PF02709"/>
    </source>
</evidence>
<name>A0A2V3IVX9_9FLOR</name>
<reference evidence="6 7" key="1">
    <citation type="journal article" date="2018" name="Mol. Biol. Evol.">
        <title>Analysis of the draft genome of the red seaweed Gracilariopsis chorda provides insights into genome size evolution in Rhodophyta.</title>
        <authorList>
            <person name="Lee J."/>
            <person name="Yang E.C."/>
            <person name="Graf L."/>
            <person name="Yang J.H."/>
            <person name="Qiu H."/>
            <person name="Zel Zion U."/>
            <person name="Chan C.X."/>
            <person name="Stephens T.G."/>
            <person name="Weber A.P.M."/>
            <person name="Boo G.H."/>
            <person name="Boo S.M."/>
            <person name="Kim K.M."/>
            <person name="Shin Y."/>
            <person name="Jung M."/>
            <person name="Lee S.J."/>
            <person name="Yim H.S."/>
            <person name="Lee J.H."/>
            <person name="Bhattacharya D."/>
            <person name="Yoon H.S."/>
        </authorList>
    </citation>
    <scope>NUCLEOTIDE SEQUENCE [LARGE SCALE GENOMIC DNA]</scope>
    <source>
        <strain evidence="6 7">SKKU-2015</strain>
        <tissue evidence="6">Whole body</tissue>
    </source>
</reference>
<dbReference type="InterPro" id="IPR027791">
    <property type="entry name" value="Galactosyl_T_C"/>
</dbReference>
<evidence type="ECO:0000256" key="1">
    <source>
        <dbReference type="ARBA" id="ARBA00022679"/>
    </source>
</evidence>
<dbReference type="PANTHER" id="PTHR40743">
    <property type="entry name" value="NUCLEOTIDE-DIPHOSPHO-SUGAR TRANSFERASE CONTAINING PROTEIN"/>
    <property type="match status" value="1"/>
</dbReference>